<dbReference type="Pfam" id="PF00327">
    <property type="entry name" value="Ribosomal_L30"/>
    <property type="match status" value="1"/>
</dbReference>
<gene>
    <name evidence="5 7" type="primary">rpmD</name>
    <name evidence="7" type="ORF">BGCPKDLD_4925</name>
</gene>
<evidence type="ECO:0000256" key="4">
    <source>
        <dbReference type="ARBA" id="ARBA00023274"/>
    </source>
</evidence>
<dbReference type="NCBIfam" id="TIGR01308">
    <property type="entry name" value="rpmD_bact"/>
    <property type="match status" value="1"/>
</dbReference>
<evidence type="ECO:0000313" key="8">
    <source>
        <dbReference type="Proteomes" id="UP001055093"/>
    </source>
</evidence>
<feature type="domain" description="Large ribosomal subunit protein uL30-like ferredoxin-like fold" evidence="6">
    <location>
        <begin position="6"/>
        <end position="56"/>
    </location>
</feature>
<comment type="similarity">
    <text evidence="1 5">Belongs to the universal ribosomal protein uL30 family.</text>
</comment>
<dbReference type="InterPro" id="IPR005996">
    <property type="entry name" value="Ribosomal_uL30_bac-type"/>
</dbReference>
<dbReference type="Gene3D" id="3.30.1390.20">
    <property type="entry name" value="Ribosomal protein L30, ferredoxin-like fold domain"/>
    <property type="match status" value="1"/>
</dbReference>
<proteinExistence type="inferred from homology"/>
<dbReference type="PANTHER" id="PTHR15892:SF2">
    <property type="entry name" value="LARGE RIBOSOMAL SUBUNIT PROTEIN UL30M"/>
    <property type="match status" value="1"/>
</dbReference>
<dbReference type="HAMAP" id="MF_01371_B">
    <property type="entry name" value="Ribosomal_uL30_B"/>
    <property type="match status" value="1"/>
</dbReference>
<dbReference type="Proteomes" id="UP001055093">
    <property type="component" value="Unassembled WGS sequence"/>
</dbReference>
<protein>
    <recommendedName>
        <fullName evidence="5">Large ribosomal subunit protein uL30</fullName>
    </recommendedName>
</protein>
<evidence type="ECO:0000256" key="2">
    <source>
        <dbReference type="ARBA" id="ARBA00011838"/>
    </source>
</evidence>
<dbReference type="SUPFAM" id="SSF55129">
    <property type="entry name" value="Ribosomal protein L30p/L7e"/>
    <property type="match status" value="1"/>
</dbReference>
<dbReference type="EMBL" id="BPRE01000023">
    <property type="protein sequence ID" value="GJE78310.1"/>
    <property type="molecule type" value="Genomic_DNA"/>
</dbReference>
<keyword evidence="3 5" id="KW-0689">Ribosomal protein</keyword>
<organism evidence="7 8">
    <name type="scientific">Methylorubrum suomiense</name>
    <dbReference type="NCBI Taxonomy" id="144191"/>
    <lineage>
        <taxon>Bacteria</taxon>
        <taxon>Pseudomonadati</taxon>
        <taxon>Pseudomonadota</taxon>
        <taxon>Alphaproteobacteria</taxon>
        <taxon>Hyphomicrobiales</taxon>
        <taxon>Methylobacteriaceae</taxon>
        <taxon>Methylorubrum</taxon>
    </lineage>
</organism>
<evidence type="ECO:0000259" key="6">
    <source>
        <dbReference type="Pfam" id="PF00327"/>
    </source>
</evidence>
<sequence length="64" mass="7086">MANKTVRVEQIGSPIRREASQRATLVGLKLNKLHRVSELEDTPAVRGMIRKVAHLVRVLDDAAA</sequence>
<dbReference type="InterPro" id="IPR036919">
    <property type="entry name" value="Ribo_uL30_ferredoxin-like_sf"/>
</dbReference>
<comment type="caution">
    <text evidence="7">The sequence shown here is derived from an EMBL/GenBank/DDBJ whole genome shotgun (WGS) entry which is preliminary data.</text>
</comment>
<dbReference type="GO" id="GO:0005840">
    <property type="term" value="C:ribosome"/>
    <property type="evidence" value="ECO:0007669"/>
    <property type="project" value="UniProtKB-KW"/>
</dbReference>
<name>A0ABQ4V2Q0_9HYPH</name>
<dbReference type="RefSeq" id="WP_137831202.1">
    <property type="nucleotide sequence ID" value="NZ_BPRE01000023.1"/>
</dbReference>
<dbReference type="PIRSF" id="PIRSF002211">
    <property type="entry name" value="Ribosomal_L30_bac-type"/>
    <property type="match status" value="1"/>
</dbReference>
<evidence type="ECO:0000256" key="1">
    <source>
        <dbReference type="ARBA" id="ARBA00007594"/>
    </source>
</evidence>
<reference evidence="7" key="2">
    <citation type="submission" date="2021-08" db="EMBL/GenBank/DDBJ databases">
        <authorList>
            <person name="Tani A."/>
            <person name="Ola A."/>
            <person name="Ogura Y."/>
            <person name="Katsura K."/>
            <person name="Hayashi T."/>
        </authorList>
    </citation>
    <scope>NUCLEOTIDE SEQUENCE</scope>
    <source>
        <strain evidence="7">DSM 14458</strain>
    </source>
</reference>
<evidence type="ECO:0000256" key="3">
    <source>
        <dbReference type="ARBA" id="ARBA00022980"/>
    </source>
</evidence>
<dbReference type="InterPro" id="IPR016082">
    <property type="entry name" value="Ribosomal_uL30_ferredoxin-like"/>
</dbReference>
<evidence type="ECO:0000256" key="5">
    <source>
        <dbReference type="HAMAP-Rule" id="MF_01371"/>
    </source>
</evidence>
<keyword evidence="8" id="KW-1185">Reference proteome</keyword>
<dbReference type="CDD" id="cd01658">
    <property type="entry name" value="Ribosomal_L30"/>
    <property type="match status" value="1"/>
</dbReference>
<comment type="subunit">
    <text evidence="2 5">Part of the 50S ribosomal subunit.</text>
</comment>
<dbReference type="PANTHER" id="PTHR15892">
    <property type="entry name" value="MITOCHONDRIAL RIBOSOMAL PROTEIN L30"/>
    <property type="match status" value="1"/>
</dbReference>
<keyword evidence="4 5" id="KW-0687">Ribonucleoprotein</keyword>
<accession>A0ABQ4V2Q0</accession>
<evidence type="ECO:0000313" key="7">
    <source>
        <dbReference type="EMBL" id="GJE78310.1"/>
    </source>
</evidence>
<reference evidence="7" key="1">
    <citation type="journal article" date="2021" name="Front. Microbiol.">
        <title>Comprehensive Comparative Genomics and Phenotyping of Methylobacterium Species.</title>
        <authorList>
            <person name="Alessa O."/>
            <person name="Ogura Y."/>
            <person name="Fujitani Y."/>
            <person name="Takami H."/>
            <person name="Hayashi T."/>
            <person name="Sahin N."/>
            <person name="Tani A."/>
        </authorList>
    </citation>
    <scope>NUCLEOTIDE SEQUENCE</scope>
    <source>
        <strain evidence="7">DSM 14458</strain>
    </source>
</reference>